<evidence type="ECO:0000256" key="2">
    <source>
        <dbReference type="ARBA" id="ARBA00047518"/>
    </source>
</evidence>
<comment type="catalytic activity">
    <reaction evidence="2">
        <text>O-(5'-adenylyl)-L-tyrosyl-[protein] + ATP = O-[5'-(adenylyl-(5'-&gt;3')-adenylyl)]-L-tyrosyl-[protein] + diphosphate</text>
        <dbReference type="Rhea" id="RHEA:66528"/>
        <dbReference type="Rhea" id="RHEA-COMP:13846"/>
        <dbReference type="Rhea" id="RHEA-COMP:17046"/>
        <dbReference type="ChEBI" id="CHEBI:30616"/>
        <dbReference type="ChEBI" id="CHEBI:33019"/>
        <dbReference type="ChEBI" id="CHEBI:83624"/>
        <dbReference type="ChEBI" id="CHEBI:167160"/>
    </reaction>
</comment>
<sequence length="103" mass="11924">MKTDTKKLALNEFVKTLKKKYKNRIKKIILFGSYARGDYDEESDIDILVIGDVPQREISYLSAEILLKYGEVISTIVETPEEFEKFKDSFFHKSILKEGVEIG</sequence>
<dbReference type="Gene3D" id="3.30.460.10">
    <property type="entry name" value="Beta Polymerase, domain 2"/>
    <property type="match status" value="1"/>
</dbReference>
<dbReference type="InterPro" id="IPR043519">
    <property type="entry name" value="NT_sf"/>
</dbReference>
<dbReference type="GO" id="GO:0070733">
    <property type="term" value="F:AMPylase activity"/>
    <property type="evidence" value="ECO:0007669"/>
    <property type="project" value="UniProtKB-EC"/>
</dbReference>
<dbReference type="STRING" id="647171.MetfoDRAFT_1075"/>
<proteinExistence type="predicted"/>
<dbReference type="CDD" id="cd05403">
    <property type="entry name" value="NT_KNTase_like"/>
    <property type="match status" value="1"/>
</dbReference>
<dbReference type="OrthoDB" id="9287at2157"/>
<feature type="domain" description="Polymerase nucleotidyl transferase" evidence="4">
    <location>
        <begin position="10"/>
        <end position="99"/>
    </location>
</feature>
<comment type="caution">
    <text evidence="5">The sequence shown here is derived from an EMBL/GenBank/DDBJ whole genome shotgun (WGS) entry which is preliminary data.</text>
</comment>
<dbReference type="SUPFAM" id="SSF81301">
    <property type="entry name" value="Nucleotidyltransferase"/>
    <property type="match status" value="1"/>
</dbReference>
<evidence type="ECO:0000313" key="5">
    <source>
        <dbReference type="EMBL" id="EHP86477.1"/>
    </source>
</evidence>
<dbReference type="PANTHER" id="PTHR33933:SF3">
    <property type="entry name" value="PROTEIN ADENYLYLTRANSFERASE MJ0604-RELATED"/>
    <property type="match status" value="1"/>
</dbReference>
<keyword evidence="6" id="KW-1185">Reference proteome</keyword>
<gene>
    <name evidence="5" type="ORF">MetfoDRAFT_1075</name>
</gene>
<dbReference type="InterPro" id="IPR052548">
    <property type="entry name" value="Type_VII_TA_antitoxin"/>
</dbReference>
<dbReference type="EMBL" id="AGJL01000023">
    <property type="protein sequence ID" value="EHP86477.1"/>
    <property type="molecule type" value="Genomic_DNA"/>
</dbReference>
<dbReference type="Proteomes" id="UP000003706">
    <property type="component" value="Unassembled WGS sequence"/>
</dbReference>
<dbReference type="PANTHER" id="PTHR33933">
    <property type="entry name" value="NUCLEOTIDYLTRANSFERASE"/>
    <property type="match status" value="1"/>
</dbReference>
<organism evidence="5 6">
    <name type="scientific">Methanotorris formicicus Mc-S-70</name>
    <dbReference type="NCBI Taxonomy" id="647171"/>
    <lineage>
        <taxon>Archaea</taxon>
        <taxon>Methanobacteriati</taxon>
        <taxon>Methanobacteriota</taxon>
        <taxon>Methanomada group</taxon>
        <taxon>Methanococci</taxon>
        <taxon>Methanococcales</taxon>
        <taxon>Methanocaldococcaceae</taxon>
        <taxon>Methanotorris</taxon>
    </lineage>
</organism>
<comment type="catalytic activity">
    <reaction evidence="3">
        <text>L-tyrosyl-[protein] + ATP = O-(5'-adenylyl)-L-tyrosyl-[protein] + diphosphate</text>
        <dbReference type="Rhea" id="RHEA:54288"/>
        <dbReference type="Rhea" id="RHEA-COMP:10136"/>
        <dbReference type="Rhea" id="RHEA-COMP:13846"/>
        <dbReference type="ChEBI" id="CHEBI:30616"/>
        <dbReference type="ChEBI" id="CHEBI:33019"/>
        <dbReference type="ChEBI" id="CHEBI:46858"/>
        <dbReference type="ChEBI" id="CHEBI:83624"/>
        <dbReference type="EC" id="2.7.7.108"/>
    </reaction>
</comment>
<dbReference type="RefSeq" id="WP_007044507.1">
    <property type="nucleotide sequence ID" value="NZ_AGJL01000023.1"/>
</dbReference>
<accession>H1KZ52</accession>
<reference evidence="5 6" key="1">
    <citation type="submission" date="2011-09" db="EMBL/GenBank/DDBJ databases">
        <title>The draft genome of Methanotorris formicicus Mc-S-70.</title>
        <authorList>
            <consortium name="US DOE Joint Genome Institute (JGI-PGF)"/>
            <person name="Lucas S."/>
            <person name="Han J."/>
            <person name="Lapidus A."/>
            <person name="Cheng J.-F."/>
            <person name="Goodwin L."/>
            <person name="Pitluck S."/>
            <person name="Peters L."/>
            <person name="Land M.L."/>
            <person name="Hauser L."/>
            <person name="Sieprawska-Lupa M."/>
            <person name="Takai K."/>
            <person name="Miyazaki J."/>
            <person name="Whitman W."/>
            <person name="Woyke T.J."/>
        </authorList>
    </citation>
    <scope>NUCLEOTIDE SEQUENCE [LARGE SCALE GENOMIC DNA]</scope>
    <source>
        <strain evidence="5 6">Mc-S-70</strain>
    </source>
</reference>
<dbReference type="AlphaFoldDB" id="H1KZ52"/>
<dbReference type="Pfam" id="PF01909">
    <property type="entry name" value="NTP_transf_2"/>
    <property type="match status" value="1"/>
</dbReference>
<evidence type="ECO:0000313" key="6">
    <source>
        <dbReference type="Proteomes" id="UP000003706"/>
    </source>
</evidence>
<dbReference type="EC" id="2.7.7.108" evidence="1"/>
<name>H1KZ52_9EURY</name>
<evidence type="ECO:0000256" key="3">
    <source>
        <dbReference type="ARBA" id="ARBA00048696"/>
    </source>
</evidence>
<evidence type="ECO:0000256" key="1">
    <source>
        <dbReference type="ARBA" id="ARBA00034531"/>
    </source>
</evidence>
<dbReference type="PATRIC" id="fig|647171.4.peg.1051"/>
<dbReference type="InterPro" id="IPR002934">
    <property type="entry name" value="Polymerase_NTP_transf_dom"/>
</dbReference>
<protein>
    <recommendedName>
        <fullName evidence="1">protein adenylyltransferase</fullName>
        <ecNumber evidence="1">2.7.7.108</ecNumber>
    </recommendedName>
</protein>
<evidence type="ECO:0000259" key="4">
    <source>
        <dbReference type="Pfam" id="PF01909"/>
    </source>
</evidence>